<feature type="signal peptide" evidence="3">
    <location>
        <begin position="1"/>
        <end position="24"/>
    </location>
</feature>
<protein>
    <recommendedName>
        <fullName evidence="8">Peptidoglycan recognition protein</fullName>
    </recommendedName>
</protein>
<organism evidence="6 7">
    <name type="scientific">Batillaria attramentaria</name>
    <dbReference type="NCBI Taxonomy" id="370345"/>
    <lineage>
        <taxon>Eukaryota</taxon>
        <taxon>Metazoa</taxon>
        <taxon>Spiralia</taxon>
        <taxon>Lophotrochozoa</taxon>
        <taxon>Mollusca</taxon>
        <taxon>Gastropoda</taxon>
        <taxon>Caenogastropoda</taxon>
        <taxon>Sorbeoconcha</taxon>
        <taxon>Cerithioidea</taxon>
        <taxon>Batillariidae</taxon>
        <taxon>Batillaria</taxon>
    </lineage>
</organism>
<feature type="domain" description="N-acetylmuramoyl-L-alanine amidase" evidence="4">
    <location>
        <begin position="64"/>
        <end position="203"/>
    </location>
</feature>
<keyword evidence="2" id="KW-0391">Immunity</keyword>
<dbReference type="InterPro" id="IPR006619">
    <property type="entry name" value="PGRP_domain_met/bac"/>
</dbReference>
<evidence type="ECO:0000256" key="3">
    <source>
        <dbReference type="SAM" id="SignalP"/>
    </source>
</evidence>
<comment type="similarity">
    <text evidence="1">Belongs to the N-acetylmuramoyl-L-alanine amidase 2 family.</text>
</comment>
<dbReference type="Pfam" id="PF01510">
    <property type="entry name" value="Amidase_2"/>
    <property type="match status" value="2"/>
</dbReference>
<evidence type="ECO:0008006" key="8">
    <source>
        <dbReference type="Google" id="ProtNLM"/>
    </source>
</evidence>
<comment type="caution">
    <text evidence="6">The sequence shown here is derived from an EMBL/GenBank/DDBJ whole genome shotgun (WGS) entry which is preliminary data.</text>
</comment>
<dbReference type="InterPro" id="IPR015510">
    <property type="entry name" value="PGRP"/>
</dbReference>
<feature type="domain" description="Peptidoglycan recognition protein family" evidence="5">
    <location>
        <begin position="52"/>
        <end position="197"/>
    </location>
</feature>
<dbReference type="SMART" id="SM00701">
    <property type="entry name" value="PGRP"/>
    <property type="match status" value="2"/>
</dbReference>
<sequence>PCIMKTCLYLFVACFCLAPTPGAASVADSSDETAATQAHDAYPPAGMASSCPPIVSRAEWEARDPSPALVPLKAQPTHVYIHHGATPPDGCHSPGLCAAMVRAYQNFHMFSHGWSDIGYSFLVGEDGRAYEGRGWTNLGRHTLGHNEDSLGFCVIGDFTARLPDQVALTTLKALIQCAVDSGYLAADYVMLGHRDVRATECPGEAFYREIRTWPHYNATAHGWSDIGYSFLVGEDGRAYEGRGWTNVGAHTKGHNEDGLGFCVIGDFTARIPDQVALTTLKALIQCGVDSGYLPQDYVMFGHRDMGDTECPGDRFYAEIRTWPHYNSTR</sequence>
<evidence type="ECO:0000256" key="2">
    <source>
        <dbReference type="ARBA" id="ARBA00022859"/>
    </source>
</evidence>
<keyword evidence="7" id="KW-1185">Reference proteome</keyword>
<dbReference type="GO" id="GO:0002376">
    <property type="term" value="P:immune system process"/>
    <property type="evidence" value="ECO:0007669"/>
    <property type="project" value="UniProtKB-KW"/>
</dbReference>
<dbReference type="PANTHER" id="PTHR11022">
    <property type="entry name" value="PEPTIDOGLYCAN RECOGNITION PROTEIN"/>
    <property type="match status" value="1"/>
</dbReference>
<dbReference type="PANTHER" id="PTHR11022:SF41">
    <property type="entry name" value="PEPTIDOGLYCAN-RECOGNITION PROTEIN LC-RELATED"/>
    <property type="match status" value="1"/>
</dbReference>
<dbReference type="SMART" id="SM00644">
    <property type="entry name" value="Ami_2"/>
    <property type="match status" value="1"/>
</dbReference>
<dbReference type="Gene3D" id="3.40.80.10">
    <property type="entry name" value="Peptidoglycan recognition protein-like"/>
    <property type="match status" value="2"/>
</dbReference>
<name>A0ABD0JHE6_9CAEN</name>
<proteinExistence type="inferred from homology"/>
<accession>A0ABD0JHE6</accession>
<dbReference type="InterPro" id="IPR002502">
    <property type="entry name" value="Amidase_domain"/>
</dbReference>
<dbReference type="EMBL" id="JACVVK020000446">
    <property type="protein sequence ID" value="KAK7474138.1"/>
    <property type="molecule type" value="Genomic_DNA"/>
</dbReference>
<dbReference type="FunFam" id="3.40.80.10:FF:000001">
    <property type="entry name" value="Peptidoglycan recognition protein 1"/>
    <property type="match status" value="1"/>
</dbReference>
<gene>
    <name evidence="6" type="ORF">BaRGS_00034598</name>
</gene>
<feature type="domain" description="Peptidoglycan recognition protein family" evidence="5">
    <location>
        <begin position="198"/>
        <end position="306"/>
    </location>
</feature>
<dbReference type="Proteomes" id="UP001519460">
    <property type="component" value="Unassembled WGS sequence"/>
</dbReference>
<evidence type="ECO:0000313" key="6">
    <source>
        <dbReference type="EMBL" id="KAK7474138.1"/>
    </source>
</evidence>
<dbReference type="InterPro" id="IPR036505">
    <property type="entry name" value="Amidase/PGRP_sf"/>
</dbReference>
<feature type="non-terminal residue" evidence="6">
    <location>
        <position position="1"/>
    </location>
</feature>
<dbReference type="SUPFAM" id="SSF55846">
    <property type="entry name" value="N-acetylmuramoyl-L-alanine amidase-like"/>
    <property type="match status" value="2"/>
</dbReference>
<evidence type="ECO:0000313" key="7">
    <source>
        <dbReference type="Proteomes" id="UP001519460"/>
    </source>
</evidence>
<dbReference type="CDD" id="cd06583">
    <property type="entry name" value="PGRP"/>
    <property type="match status" value="2"/>
</dbReference>
<keyword evidence="3" id="KW-0732">Signal</keyword>
<evidence type="ECO:0000259" key="4">
    <source>
        <dbReference type="SMART" id="SM00644"/>
    </source>
</evidence>
<evidence type="ECO:0000256" key="1">
    <source>
        <dbReference type="ARBA" id="ARBA00007553"/>
    </source>
</evidence>
<dbReference type="AlphaFoldDB" id="A0ABD0JHE6"/>
<evidence type="ECO:0000259" key="5">
    <source>
        <dbReference type="SMART" id="SM00701"/>
    </source>
</evidence>
<reference evidence="6 7" key="1">
    <citation type="journal article" date="2023" name="Sci. Data">
        <title>Genome assembly of the Korean intertidal mud-creeper Batillaria attramentaria.</title>
        <authorList>
            <person name="Patra A.K."/>
            <person name="Ho P.T."/>
            <person name="Jun S."/>
            <person name="Lee S.J."/>
            <person name="Kim Y."/>
            <person name="Won Y.J."/>
        </authorList>
    </citation>
    <scope>NUCLEOTIDE SEQUENCE [LARGE SCALE GENOMIC DNA]</scope>
    <source>
        <strain evidence="6">Wonlab-2016</strain>
    </source>
</reference>
<feature type="chain" id="PRO_5044790807" description="Peptidoglycan recognition protein" evidence="3">
    <location>
        <begin position="25"/>
        <end position="329"/>
    </location>
</feature>